<dbReference type="Proteomes" id="UP000756346">
    <property type="component" value="Unassembled WGS sequence"/>
</dbReference>
<organism evidence="2 3">
    <name type="scientific">Microdochium trichocladiopsis</name>
    <dbReference type="NCBI Taxonomy" id="1682393"/>
    <lineage>
        <taxon>Eukaryota</taxon>
        <taxon>Fungi</taxon>
        <taxon>Dikarya</taxon>
        <taxon>Ascomycota</taxon>
        <taxon>Pezizomycotina</taxon>
        <taxon>Sordariomycetes</taxon>
        <taxon>Xylariomycetidae</taxon>
        <taxon>Xylariales</taxon>
        <taxon>Microdochiaceae</taxon>
        <taxon>Microdochium</taxon>
    </lineage>
</organism>
<feature type="compositionally biased region" description="Polar residues" evidence="1">
    <location>
        <begin position="216"/>
        <end position="226"/>
    </location>
</feature>
<dbReference type="GeneID" id="70191486"/>
<name>A0A9P8Y323_9PEZI</name>
<sequence>MSTAPGHNGLLGAPSPVLVGQQHRMEKQMGDAGVRCGAVRRGEHPPVDPVGKDQGAIIMLFSGDWSRSRQRLRLEEDIAMPTGHSVHGCDVGVGVYCRPACNVEGTSFQGCSVTPRPPGQLQVRYQAMAAAADKLLTNHGPDDLSNTPARLQLHLTRRRQKIRPSSVRRVSSGGFGSSGSLCLLPATRKTLNPSAETVCFYVKGLSFIADRPWPDSSSHNFNQRSSPPSPGGAQEKKEKKKVWSIPCAWEQTSRLPPNTTVQSHEDCDIQQIWFVWRRYPQLPGELPPEITNFTPAWTQLKAIRHIHLESDRGNMCRKSPPPSELEFVPTQGWLSPPSTWHGHESFSRPTQQHQGF</sequence>
<gene>
    <name evidence="2" type="ORF">B0I36DRAFT_411546</name>
</gene>
<evidence type="ECO:0000256" key="1">
    <source>
        <dbReference type="SAM" id="MobiDB-lite"/>
    </source>
</evidence>
<feature type="region of interest" description="Disordered" evidence="1">
    <location>
        <begin position="216"/>
        <end position="238"/>
    </location>
</feature>
<comment type="caution">
    <text evidence="2">The sequence shown here is derived from an EMBL/GenBank/DDBJ whole genome shotgun (WGS) entry which is preliminary data.</text>
</comment>
<protein>
    <submittedName>
        <fullName evidence="2">Uncharacterized protein</fullName>
    </submittedName>
</protein>
<dbReference type="RefSeq" id="XP_046011852.1">
    <property type="nucleotide sequence ID" value="XM_046161940.1"/>
</dbReference>
<proteinExistence type="predicted"/>
<evidence type="ECO:0000313" key="2">
    <source>
        <dbReference type="EMBL" id="KAH7029564.1"/>
    </source>
</evidence>
<accession>A0A9P8Y323</accession>
<keyword evidence="3" id="KW-1185">Reference proteome</keyword>
<reference evidence="2" key="1">
    <citation type="journal article" date="2021" name="Nat. Commun.">
        <title>Genetic determinants of endophytism in the Arabidopsis root mycobiome.</title>
        <authorList>
            <person name="Mesny F."/>
            <person name="Miyauchi S."/>
            <person name="Thiergart T."/>
            <person name="Pickel B."/>
            <person name="Atanasova L."/>
            <person name="Karlsson M."/>
            <person name="Huettel B."/>
            <person name="Barry K.W."/>
            <person name="Haridas S."/>
            <person name="Chen C."/>
            <person name="Bauer D."/>
            <person name="Andreopoulos W."/>
            <person name="Pangilinan J."/>
            <person name="LaButti K."/>
            <person name="Riley R."/>
            <person name="Lipzen A."/>
            <person name="Clum A."/>
            <person name="Drula E."/>
            <person name="Henrissat B."/>
            <person name="Kohler A."/>
            <person name="Grigoriev I.V."/>
            <person name="Martin F.M."/>
            <person name="Hacquard S."/>
        </authorList>
    </citation>
    <scope>NUCLEOTIDE SEQUENCE</scope>
    <source>
        <strain evidence="2">MPI-CAGE-CH-0230</strain>
    </source>
</reference>
<dbReference type="EMBL" id="JAGTJQ010000006">
    <property type="protein sequence ID" value="KAH7029564.1"/>
    <property type="molecule type" value="Genomic_DNA"/>
</dbReference>
<evidence type="ECO:0000313" key="3">
    <source>
        <dbReference type="Proteomes" id="UP000756346"/>
    </source>
</evidence>
<dbReference type="AlphaFoldDB" id="A0A9P8Y323"/>